<protein>
    <submittedName>
        <fullName evidence="2">Uncharacterized protein</fullName>
    </submittedName>
</protein>
<dbReference type="AlphaFoldDB" id="A0AAU6UAN0"/>
<evidence type="ECO:0000256" key="1">
    <source>
        <dbReference type="SAM" id="Phobius"/>
    </source>
</evidence>
<dbReference type="EMBL" id="CP095353">
    <property type="protein sequence ID" value="XAG70243.1"/>
    <property type="molecule type" value="Genomic_DNA"/>
</dbReference>
<keyword evidence="1" id="KW-0812">Transmembrane</keyword>
<keyword evidence="1" id="KW-1133">Transmembrane helix</keyword>
<reference evidence="2" key="1">
    <citation type="submission" date="2022-03" db="EMBL/GenBank/DDBJ databases">
        <title>Sea Food Isolates.</title>
        <authorList>
            <person name="Li c."/>
        </authorList>
    </citation>
    <scope>NUCLEOTIDE SEQUENCE</scope>
    <source>
        <strain evidence="2">19CA06SA08-2</strain>
    </source>
</reference>
<name>A0AAU6UAN0_UNCXX</name>
<feature type="transmembrane region" description="Helical" evidence="1">
    <location>
        <begin position="19"/>
        <end position="40"/>
    </location>
</feature>
<organism evidence="2">
    <name type="scientific">bacterium 19CA06SA08-2</name>
    <dbReference type="NCBI Taxonomy" id="2920658"/>
    <lineage>
        <taxon>Bacteria</taxon>
    </lineage>
</organism>
<keyword evidence="1" id="KW-0472">Membrane</keyword>
<proteinExistence type="predicted"/>
<gene>
    <name evidence="2" type="ORF">MRM75_04385</name>
</gene>
<sequence length="205" mass="23503">MGIDVTEAATLAAWFDPKIVVPTIGVVLASVIVPILLHILKEKREREDKILEIRTEVYSEYFRKFEEAAKGVGVDYEQFSKVTLRNAFKELLEAGGSPDVIIKFQDEVWRFPHQIQDSHRKATEEITTLKILGSERLFQLTSEFEQLHQEILEMSSKWLGEMQVALVTPDFETPIANEMKVLGERAKSLKDEIINQMRTELKIGD</sequence>
<accession>A0AAU6UAN0</accession>
<evidence type="ECO:0000313" key="2">
    <source>
        <dbReference type="EMBL" id="XAG70243.1"/>
    </source>
</evidence>